<name>A0ACD5WQC3_AVESA</name>
<evidence type="ECO:0000313" key="2">
    <source>
        <dbReference type="Proteomes" id="UP001732700"/>
    </source>
</evidence>
<protein>
    <submittedName>
        <fullName evidence="1">Uncharacterized protein</fullName>
    </submittedName>
</protein>
<dbReference type="Proteomes" id="UP001732700">
    <property type="component" value="Chromosome 4C"/>
</dbReference>
<sequence>MSGWASASWRARQDTSSCQSLVRGESNNHEHDASTYIFSPKNVELSSSDHLLASNTQLTLLPSPMAAIATITSGPVPFTDVDDGTVPKRPAKEEFGDLVTALPWKQQAGLELRLYQGFWLPEHWVAGTVVFQRRFVPRRDDVILASYPKCGTTWLKALAFATMTRDAYPELAQHPLLRLNPHDCIPFLDEIFADGQEAKLEKLPSPRLMNTHMPYTLLPESVTTGAGCKVAYICRDPKDMVVSLWHFLRRRQPDLSFAELFEHVCDGAVAVGPIWDHVLTYWHASLARPDRVLFLRYEDLLQDTGKHVRRLAEFMGRPFSAAEESAGAVEGVVELCSFEKLKGLEVNKKGSAGAYHAMPRDSFFRKGVAGDWVNHMTSDMATRLDEIVREKFRGTGLAAP</sequence>
<accession>A0ACD5WQC3</accession>
<proteinExistence type="predicted"/>
<reference evidence="1" key="1">
    <citation type="submission" date="2021-05" db="EMBL/GenBank/DDBJ databases">
        <authorList>
            <person name="Scholz U."/>
            <person name="Mascher M."/>
            <person name="Fiebig A."/>
        </authorList>
    </citation>
    <scope>NUCLEOTIDE SEQUENCE [LARGE SCALE GENOMIC DNA]</scope>
</reference>
<evidence type="ECO:0000313" key="1">
    <source>
        <dbReference type="EnsemblPlants" id="AVESA.00010b.r2.4CG1267800.2.CDS.1"/>
    </source>
</evidence>
<reference evidence="1" key="2">
    <citation type="submission" date="2025-09" db="UniProtKB">
        <authorList>
            <consortium name="EnsemblPlants"/>
        </authorList>
    </citation>
    <scope>IDENTIFICATION</scope>
</reference>
<organism evidence="1 2">
    <name type="scientific">Avena sativa</name>
    <name type="common">Oat</name>
    <dbReference type="NCBI Taxonomy" id="4498"/>
    <lineage>
        <taxon>Eukaryota</taxon>
        <taxon>Viridiplantae</taxon>
        <taxon>Streptophyta</taxon>
        <taxon>Embryophyta</taxon>
        <taxon>Tracheophyta</taxon>
        <taxon>Spermatophyta</taxon>
        <taxon>Magnoliopsida</taxon>
        <taxon>Liliopsida</taxon>
        <taxon>Poales</taxon>
        <taxon>Poaceae</taxon>
        <taxon>BOP clade</taxon>
        <taxon>Pooideae</taxon>
        <taxon>Poodae</taxon>
        <taxon>Poeae</taxon>
        <taxon>Poeae Chloroplast Group 1 (Aveneae type)</taxon>
        <taxon>Aveninae</taxon>
        <taxon>Avena</taxon>
    </lineage>
</organism>
<dbReference type="EnsemblPlants" id="AVESA.00010b.r2.4CG1267800.2">
    <property type="protein sequence ID" value="AVESA.00010b.r2.4CG1267800.2.CDS.1"/>
    <property type="gene ID" value="AVESA.00010b.r2.4CG1267800"/>
</dbReference>
<keyword evidence="2" id="KW-1185">Reference proteome</keyword>